<dbReference type="STRING" id="501010.NOSIN_11920"/>
<keyword evidence="4" id="KW-1185">Reference proteome</keyword>
<accession>A0A1V3C1N2</accession>
<feature type="transmembrane region" description="Helical" evidence="2">
    <location>
        <begin position="102"/>
        <end position="120"/>
    </location>
</feature>
<evidence type="ECO:0000256" key="1">
    <source>
        <dbReference type="SAM" id="MobiDB-lite"/>
    </source>
</evidence>
<dbReference type="Proteomes" id="UP000189004">
    <property type="component" value="Unassembled WGS sequence"/>
</dbReference>
<keyword evidence="2" id="KW-1133">Transmembrane helix</keyword>
<evidence type="ECO:0000256" key="2">
    <source>
        <dbReference type="SAM" id="Phobius"/>
    </source>
</evidence>
<name>A0A1V3C1N2_9ACTN</name>
<keyword evidence="2" id="KW-0472">Membrane</keyword>
<keyword evidence="2" id="KW-0812">Transmembrane</keyword>
<dbReference type="AlphaFoldDB" id="A0A1V3C1N2"/>
<reference evidence="4" key="1">
    <citation type="submission" date="2016-08" db="EMBL/GenBank/DDBJ databases">
        <authorList>
            <person name="Tokovenko B."/>
            <person name="Kalinowski J."/>
        </authorList>
    </citation>
    <scope>NUCLEOTIDE SEQUENCE [LARGE SCALE GENOMIC DNA]</scope>
    <source>
        <strain evidence="4">UTMC102</strain>
    </source>
</reference>
<sequence length="158" mass="17084">MPPERPPAVTVPPPDEGAPDPVPVTVETVLGPRVLLYALYCMPLLMSTFLLREYVEHGTEAYLGFFLLLLTVLVLHPALCLRFLPGMVARRRAPTRSPGTEGALLGALWAGTGILLFAGVREAMAGGLPWPVLVPGLAALAFLVLGTEAYARDWRRSR</sequence>
<protein>
    <submittedName>
        <fullName evidence="3">Uncharacterized protein</fullName>
    </submittedName>
</protein>
<proteinExistence type="predicted"/>
<comment type="caution">
    <text evidence="3">The sequence shown here is derived from an EMBL/GenBank/DDBJ whole genome shotgun (WGS) entry which is preliminary data.</text>
</comment>
<feature type="transmembrane region" description="Helical" evidence="2">
    <location>
        <begin position="132"/>
        <end position="151"/>
    </location>
</feature>
<feature type="transmembrane region" description="Helical" evidence="2">
    <location>
        <begin position="34"/>
        <end position="55"/>
    </location>
</feature>
<feature type="transmembrane region" description="Helical" evidence="2">
    <location>
        <begin position="61"/>
        <end position="81"/>
    </location>
</feature>
<gene>
    <name evidence="3" type="ORF">NOSIN_11920</name>
</gene>
<feature type="region of interest" description="Disordered" evidence="1">
    <location>
        <begin position="1"/>
        <end position="21"/>
    </location>
</feature>
<organism evidence="3 4">
    <name type="scientific">Nocardiopsis sinuspersici</name>
    <dbReference type="NCBI Taxonomy" id="501010"/>
    <lineage>
        <taxon>Bacteria</taxon>
        <taxon>Bacillati</taxon>
        <taxon>Actinomycetota</taxon>
        <taxon>Actinomycetes</taxon>
        <taxon>Streptosporangiales</taxon>
        <taxon>Nocardiopsidaceae</taxon>
        <taxon>Nocardiopsis</taxon>
    </lineage>
</organism>
<dbReference type="EMBL" id="MCOK01000001">
    <property type="protein sequence ID" value="OOC54426.1"/>
    <property type="molecule type" value="Genomic_DNA"/>
</dbReference>
<evidence type="ECO:0000313" key="4">
    <source>
        <dbReference type="Proteomes" id="UP000189004"/>
    </source>
</evidence>
<evidence type="ECO:0000313" key="3">
    <source>
        <dbReference type="EMBL" id="OOC54426.1"/>
    </source>
</evidence>